<feature type="region of interest" description="Disordered" evidence="1">
    <location>
        <begin position="175"/>
        <end position="218"/>
    </location>
</feature>
<protein>
    <submittedName>
        <fullName evidence="2">Uncharacterized protein</fullName>
    </submittedName>
</protein>
<feature type="compositionally biased region" description="Basic and acidic residues" evidence="1">
    <location>
        <begin position="33"/>
        <end position="64"/>
    </location>
</feature>
<reference evidence="3" key="1">
    <citation type="journal article" date="2023" name="Proc. Natl. Acad. Sci. U.S.A.">
        <title>Genomic and structural basis for evolution of tropane alkaloid biosynthesis.</title>
        <authorList>
            <person name="Wanga Y.-J."/>
            <person name="Taina T."/>
            <person name="Yua J.-Y."/>
            <person name="Lia J."/>
            <person name="Xua B."/>
            <person name="Chenc J."/>
            <person name="D'Auriad J.C."/>
            <person name="Huanga J.-P."/>
            <person name="Huanga S.-X."/>
        </authorList>
    </citation>
    <scope>NUCLEOTIDE SEQUENCE [LARGE SCALE GENOMIC DNA]</scope>
    <source>
        <strain evidence="3">cv. KIB-2019</strain>
    </source>
</reference>
<dbReference type="Proteomes" id="UP001152561">
    <property type="component" value="Unassembled WGS sequence"/>
</dbReference>
<sequence length="242" mass="26894">MPMGPPAADNLANCDQGKPVINLGRDNPGISEPSREPDTVSASHERKSLFSRLKSQDGFRDVDRGASSSVSVDAPQRNVVEILSSGNNRFPEDVNSCHDVGSHVTASIGSANVAIEGEELTKELQCTAESIKVSLVPRPDDHLSTGITRVDPEVEPHKYASLHSLTMPNLPVHGKVKEKEERPGKETKLEGHKDDPEYLERKRLKKEKKRKEELASCCKTRQRLPHQWTVRERTSSEVSKHR</sequence>
<gene>
    <name evidence="2" type="ORF">K7X08_034392</name>
</gene>
<dbReference type="OrthoDB" id="308861at2759"/>
<feature type="compositionally biased region" description="Basic and acidic residues" evidence="1">
    <location>
        <begin position="175"/>
        <end position="201"/>
    </location>
</feature>
<proteinExistence type="predicted"/>
<evidence type="ECO:0000256" key="1">
    <source>
        <dbReference type="SAM" id="MobiDB-lite"/>
    </source>
</evidence>
<comment type="caution">
    <text evidence="2">The sequence shown here is derived from an EMBL/GenBank/DDBJ whole genome shotgun (WGS) entry which is preliminary data.</text>
</comment>
<name>A0A9Q1LIQ6_9SOLA</name>
<evidence type="ECO:0000313" key="2">
    <source>
        <dbReference type="EMBL" id="KAJ8535991.1"/>
    </source>
</evidence>
<organism evidence="2 3">
    <name type="scientific">Anisodus acutangulus</name>
    <dbReference type="NCBI Taxonomy" id="402998"/>
    <lineage>
        <taxon>Eukaryota</taxon>
        <taxon>Viridiplantae</taxon>
        <taxon>Streptophyta</taxon>
        <taxon>Embryophyta</taxon>
        <taxon>Tracheophyta</taxon>
        <taxon>Spermatophyta</taxon>
        <taxon>Magnoliopsida</taxon>
        <taxon>eudicotyledons</taxon>
        <taxon>Gunneridae</taxon>
        <taxon>Pentapetalae</taxon>
        <taxon>asterids</taxon>
        <taxon>lamiids</taxon>
        <taxon>Solanales</taxon>
        <taxon>Solanaceae</taxon>
        <taxon>Solanoideae</taxon>
        <taxon>Hyoscyameae</taxon>
        <taxon>Anisodus</taxon>
    </lineage>
</organism>
<evidence type="ECO:0000313" key="3">
    <source>
        <dbReference type="Proteomes" id="UP001152561"/>
    </source>
</evidence>
<keyword evidence="3" id="KW-1185">Reference proteome</keyword>
<feature type="region of interest" description="Disordered" evidence="1">
    <location>
        <begin position="1"/>
        <end position="71"/>
    </location>
</feature>
<dbReference type="AlphaFoldDB" id="A0A9Q1LIQ6"/>
<dbReference type="EMBL" id="JAJAGQ010000018">
    <property type="protein sequence ID" value="KAJ8535991.1"/>
    <property type="molecule type" value="Genomic_DNA"/>
</dbReference>
<accession>A0A9Q1LIQ6</accession>